<gene>
    <name evidence="1" type="primary">5572960</name>
</gene>
<dbReference type="Proteomes" id="UP000008820">
    <property type="component" value="Chromosome 3"/>
</dbReference>
<keyword evidence="2" id="KW-1185">Reference proteome</keyword>
<evidence type="ECO:0000313" key="1">
    <source>
        <dbReference type="EnsemblMetazoa" id="AAEL020279-PA"/>
    </source>
</evidence>
<organism evidence="1 2">
    <name type="scientific">Aedes aegypti</name>
    <name type="common">Yellowfever mosquito</name>
    <name type="synonym">Culex aegypti</name>
    <dbReference type="NCBI Taxonomy" id="7159"/>
    <lineage>
        <taxon>Eukaryota</taxon>
        <taxon>Metazoa</taxon>
        <taxon>Ecdysozoa</taxon>
        <taxon>Arthropoda</taxon>
        <taxon>Hexapoda</taxon>
        <taxon>Insecta</taxon>
        <taxon>Pterygota</taxon>
        <taxon>Neoptera</taxon>
        <taxon>Endopterygota</taxon>
        <taxon>Diptera</taxon>
        <taxon>Nematocera</taxon>
        <taxon>Culicoidea</taxon>
        <taxon>Culicidae</taxon>
        <taxon>Culicinae</taxon>
        <taxon>Aedini</taxon>
        <taxon>Aedes</taxon>
        <taxon>Stegomyia</taxon>
    </lineage>
</organism>
<reference evidence="1 2" key="1">
    <citation type="submission" date="2017-06" db="EMBL/GenBank/DDBJ databases">
        <title>Aedes aegypti genome working group (AGWG) sequencing and assembly.</title>
        <authorList>
            <consortium name="Aedes aegypti Genome Working Group (AGWG)"/>
            <person name="Matthews B.J."/>
        </authorList>
    </citation>
    <scope>NUCLEOTIDE SEQUENCE [LARGE SCALE GENOMIC DNA]</scope>
    <source>
        <strain evidence="1 2">LVP_AGWG</strain>
    </source>
</reference>
<protein>
    <submittedName>
        <fullName evidence="1">Uncharacterized protein</fullName>
    </submittedName>
</protein>
<sequence>MVRVTAYVHHPVYNYSHKYRNLDMMTKDVKKFLQDYDQIILHKDPYRGVFHSYLREIRTKVKQLLLKFDAAPYDDGSAKTDKELFCCGLAFHDAGELRRHYKAVHNEPFIRYTNAIELKSALAKLDHMRHRLNEYINFGEEYTLSLLINLKRMLKKISNSLKF</sequence>
<evidence type="ECO:0000313" key="2">
    <source>
        <dbReference type="Proteomes" id="UP000008820"/>
    </source>
</evidence>
<reference evidence="1" key="2">
    <citation type="submission" date="2020-05" db="UniProtKB">
        <authorList>
            <consortium name="EnsemblMetazoa"/>
        </authorList>
    </citation>
    <scope>IDENTIFICATION</scope>
    <source>
        <strain evidence="1">LVP_AGWG</strain>
    </source>
</reference>
<name>A0A6I8TYM7_AEDAE</name>
<accession>A0A6I8TYM7</accession>
<dbReference type="AlphaFoldDB" id="A0A6I8TYM7"/>
<proteinExistence type="predicted"/>
<dbReference type="OrthoDB" id="7749447at2759"/>
<dbReference type="EnsemblMetazoa" id="AAEL020279-RA">
    <property type="protein sequence ID" value="AAEL020279-PA"/>
    <property type="gene ID" value="AAEL020279"/>
</dbReference>
<dbReference type="InParanoid" id="A0A6I8TYM7"/>